<feature type="signal peptide" evidence="1">
    <location>
        <begin position="1"/>
        <end position="20"/>
    </location>
</feature>
<dbReference type="AlphaFoldDB" id="A0A1K1RZZ4"/>
<dbReference type="Pfam" id="PF11396">
    <property type="entry name" value="PepSY_like"/>
    <property type="match status" value="1"/>
</dbReference>
<keyword evidence="1" id="KW-0732">Signal</keyword>
<dbReference type="RefSeq" id="WP_072363490.1">
    <property type="nucleotide sequence ID" value="NZ_CP139972.1"/>
</dbReference>
<reference evidence="3 5" key="1">
    <citation type="submission" date="2016-11" db="EMBL/GenBank/DDBJ databases">
        <authorList>
            <person name="Jaros S."/>
            <person name="Januszkiewicz K."/>
            <person name="Wedrychowicz H."/>
        </authorList>
    </citation>
    <scope>NUCLEOTIDE SEQUENCE [LARGE SCALE GENOMIC DNA]</scope>
    <source>
        <strain evidence="3 5">DSM 784</strain>
    </source>
</reference>
<dbReference type="Gene3D" id="3.10.450.360">
    <property type="match status" value="1"/>
</dbReference>
<dbReference type="EMBL" id="CP140154">
    <property type="protein sequence ID" value="WQG88082.1"/>
    <property type="molecule type" value="Genomic_DNA"/>
</dbReference>
<evidence type="ECO:0000313" key="5">
    <source>
        <dbReference type="Proteomes" id="UP000183788"/>
    </source>
</evidence>
<dbReference type="InterPro" id="IPR021533">
    <property type="entry name" value="PepSY-like"/>
</dbReference>
<name>A0A1K1RZZ4_9BACT</name>
<evidence type="ECO:0000313" key="3">
    <source>
        <dbReference type="EMBL" id="SFW77736.1"/>
    </source>
</evidence>
<evidence type="ECO:0000256" key="1">
    <source>
        <dbReference type="SAM" id="SignalP"/>
    </source>
</evidence>
<dbReference type="SUPFAM" id="SSF160574">
    <property type="entry name" value="BT0923-like"/>
    <property type="match status" value="1"/>
</dbReference>
<proteinExistence type="predicted"/>
<protein>
    <submittedName>
        <fullName evidence="4">PepSY-like domain-containing protein</fullName>
    </submittedName>
    <submittedName>
        <fullName evidence="3">Putative beta-lactamase-inhibitor-like, PepSY-like</fullName>
    </submittedName>
</protein>
<feature type="domain" description="Putative beta-lactamase-inhibitor-like PepSY-like" evidence="2">
    <location>
        <begin position="49"/>
        <end position="133"/>
    </location>
</feature>
<evidence type="ECO:0000313" key="4">
    <source>
        <dbReference type="EMBL" id="WQG88082.1"/>
    </source>
</evidence>
<accession>A0A1K1RZZ4</accession>
<dbReference type="Proteomes" id="UP000183788">
    <property type="component" value="Unassembled WGS sequence"/>
</dbReference>
<reference evidence="4 6" key="2">
    <citation type="submission" date="2023-11" db="EMBL/GenBank/DDBJ databases">
        <title>MicrobeMod: A computational toolkit for identifying prokaryotic methylation and restriction-modification with nanopore sequencing.</title>
        <authorList>
            <person name="Crits-Christoph A."/>
            <person name="Kang S.C."/>
            <person name="Lee H."/>
            <person name="Ostrov N."/>
        </authorList>
    </citation>
    <scope>NUCLEOTIDE SEQUENCE [LARGE SCALE GENOMIC DNA]</scope>
    <source>
        <strain evidence="4 6">ATCC 23090</strain>
    </source>
</reference>
<evidence type="ECO:0000313" key="6">
    <source>
        <dbReference type="Proteomes" id="UP001326715"/>
    </source>
</evidence>
<dbReference type="Proteomes" id="UP001326715">
    <property type="component" value="Chromosome"/>
</dbReference>
<organism evidence="3 5">
    <name type="scientific">Chitinophaga sancti</name>
    <dbReference type="NCBI Taxonomy" id="1004"/>
    <lineage>
        <taxon>Bacteria</taxon>
        <taxon>Pseudomonadati</taxon>
        <taxon>Bacteroidota</taxon>
        <taxon>Chitinophagia</taxon>
        <taxon>Chitinophagales</taxon>
        <taxon>Chitinophagaceae</taxon>
        <taxon>Chitinophaga</taxon>
    </lineage>
</organism>
<dbReference type="EMBL" id="FPIZ01000016">
    <property type="protein sequence ID" value="SFW77736.1"/>
    <property type="molecule type" value="Genomic_DNA"/>
</dbReference>
<gene>
    <name evidence="3" type="ORF">SAMN05661012_04509</name>
    <name evidence="4" type="ORF">SR876_24450</name>
</gene>
<keyword evidence="6" id="KW-1185">Reference proteome</keyword>
<dbReference type="STRING" id="1004.SAMN05661012_04509"/>
<evidence type="ECO:0000259" key="2">
    <source>
        <dbReference type="Pfam" id="PF11396"/>
    </source>
</evidence>
<sequence>MIKSNALLLVALLPVLSLFAQDAPKPAVSAFQKNFPAATKAKWEKEKNDYEVIFNYEAKEMSAVFTKSGQFLEKEEVITAQQLPAKVSAYLKQHYNNAVIKETAKITKADGSIQYEAEVNKKDLIFNGEGELVK</sequence>
<feature type="chain" id="PRO_5012521038" evidence="1">
    <location>
        <begin position="21"/>
        <end position="134"/>
    </location>
</feature>
<dbReference type="OrthoDB" id="1121502at2"/>